<dbReference type="Proteomes" id="UP000054018">
    <property type="component" value="Unassembled WGS sequence"/>
</dbReference>
<dbReference type="STRING" id="765257.A0A0C9ZIT4"/>
<evidence type="ECO:0000256" key="1">
    <source>
        <dbReference type="RuleBase" id="RU365030"/>
    </source>
</evidence>
<dbReference type="InterPro" id="IPR037364">
    <property type="entry name" value="Sec23"/>
</dbReference>
<keyword evidence="1" id="KW-0931">ER-Golgi transport</keyword>
<protein>
    <recommendedName>
        <fullName evidence="1">Protein transport protein SEC23</fullName>
    </recommendedName>
</protein>
<reference evidence="5" key="2">
    <citation type="submission" date="2015-01" db="EMBL/GenBank/DDBJ databases">
        <title>Evolutionary Origins and Diversification of the Mycorrhizal Mutualists.</title>
        <authorList>
            <consortium name="DOE Joint Genome Institute"/>
            <consortium name="Mycorrhizal Genomics Consortium"/>
            <person name="Kohler A."/>
            <person name="Kuo A."/>
            <person name="Nagy L.G."/>
            <person name="Floudas D."/>
            <person name="Copeland A."/>
            <person name="Barry K.W."/>
            <person name="Cichocki N."/>
            <person name="Veneault-Fourrey C."/>
            <person name="LaButti K."/>
            <person name="Lindquist E.A."/>
            <person name="Lipzen A."/>
            <person name="Lundell T."/>
            <person name="Morin E."/>
            <person name="Murat C."/>
            <person name="Riley R."/>
            <person name="Ohm R."/>
            <person name="Sun H."/>
            <person name="Tunlid A."/>
            <person name="Henrissat B."/>
            <person name="Grigoriev I.V."/>
            <person name="Hibbett D.S."/>
            <person name="Martin F."/>
        </authorList>
    </citation>
    <scope>NUCLEOTIDE SEQUENCE [LARGE SCALE GENOMIC DNA]</scope>
    <source>
        <strain evidence="5">441</strain>
    </source>
</reference>
<dbReference type="SUPFAM" id="SSF53300">
    <property type="entry name" value="vWA-like"/>
    <property type="match status" value="1"/>
</dbReference>
<keyword evidence="1" id="KW-0813">Transport</keyword>
<comment type="similarity">
    <text evidence="1">Belongs to the SEC23/SEC24 family. SEC23 subfamily.</text>
</comment>
<dbReference type="GO" id="GO:0046872">
    <property type="term" value="F:metal ion binding"/>
    <property type="evidence" value="ECO:0007669"/>
    <property type="project" value="UniProtKB-KW"/>
</dbReference>
<feature type="domain" description="Sec23/Sec24 trunk" evidence="3">
    <location>
        <begin position="10"/>
        <end position="104"/>
    </location>
</feature>
<proteinExistence type="inferred from homology"/>
<dbReference type="GO" id="GO:0070971">
    <property type="term" value="C:endoplasmic reticulum exit site"/>
    <property type="evidence" value="ECO:0007669"/>
    <property type="project" value="TreeGrafter"/>
</dbReference>
<feature type="chain" id="PRO_5002218074" description="Protein transport protein SEC23" evidence="2">
    <location>
        <begin position="21"/>
        <end position="111"/>
    </location>
</feature>
<name>A0A0C9ZIT4_9AGAM</name>
<evidence type="ECO:0000259" key="3">
    <source>
        <dbReference type="Pfam" id="PF04811"/>
    </source>
</evidence>
<dbReference type="PANTHER" id="PTHR11141">
    <property type="entry name" value="PROTEIN TRANSPORT PROTEIN SEC23"/>
    <property type="match status" value="1"/>
</dbReference>
<dbReference type="InterPro" id="IPR036465">
    <property type="entry name" value="vWFA_dom_sf"/>
</dbReference>
<keyword evidence="1" id="KW-0472">Membrane</keyword>
<keyword evidence="1" id="KW-0333">Golgi apparatus</keyword>
<sequence>MKSPSALLLMPPVFVFVVDTHLDEDDLKVLCKATPVSLSYIPPYALIRLITLSTTIQVHKPGYAKHSKSYVFCSGKEYASEQIQDMLGLSTQAHAAPHPGLLMPQQALGTA</sequence>
<comment type="subcellular location">
    <subcellularLocation>
        <location evidence="1">Cytoplasm</location>
    </subcellularLocation>
    <subcellularLocation>
        <location evidence="1">Cytoplasmic vesicle</location>
        <location evidence="1">COPII-coated vesicle membrane</location>
        <topology evidence="1">Peripheral membrane protein</topology>
        <orientation evidence="1">Cytoplasmic side</orientation>
    </subcellularLocation>
    <subcellularLocation>
        <location evidence="1">Endoplasmic reticulum membrane</location>
        <topology evidence="1">Peripheral membrane protein</topology>
        <orientation evidence="1">Cytoplasmic side</orientation>
    </subcellularLocation>
    <subcellularLocation>
        <location evidence="1">Golgi apparatus membrane</location>
        <topology evidence="1">Peripheral membrane protein</topology>
        <orientation evidence="1">Cytoplasmic side</orientation>
    </subcellularLocation>
</comment>
<keyword evidence="1" id="KW-0653">Protein transport</keyword>
<evidence type="ECO:0000313" key="4">
    <source>
        <dbReference type="EMBL" id="KIK19878.1"/>
    </source>
</evidence>
<dbReference type="GO" id="GO:0090110">
    <property type="term" value="P:COPII-coated vesicle cargo loading"/>
    <property type="evidence" value="ECO:0007669"/>
    <property type="project" value="TreeGrafter"/>
</dbReference>
<dbReference type="OrthoDB" id="10256289at2759"/>
<keyword evidence="1" id="KW-0968">Cytoplasmic vesicle</keyword>
<keyword evidence="5" id="KW-1185">Reference proteome</keyword>
<keyword evidence="1" id="KW-0479">Metal-binding</keyword>
<keyword evidence="1" id="KW-0963">Cytoplasm</keyword>
<dbReference type="AlphaFoldDB" id="A0A0C9ZIT4"/>
<dbReference type="GO" id="GO:0030127">
    <property type="term" value="C:COPII vesicle coat"/>
    <property type="evidence" value="ECO:0007669"/>
    <property type="project" value="InterPro"/>
</dbReference>
<dbReference type="EMBL" id="KN833776">
    <property type="protein sequence ID" value="KIK19878.1"/>
    <property type="molecule type" value="Genomic_DNA"/>
</dbReference>
<dbReference type="Gene3D" id="3.40.50.410">
    <property type="entry name" value="von Willebrand factor, type A domain"/>
    <property type="match status" value="1"/>
</dbReference>
<dbReference type="Pfam" id="PF04811">
    <property type="entry name" value="Sec23_trunk"/>
    <property type="match status" value="1"/>
</dbReference>
<gene>
    <name evidence="4" type="ORF">PISMIDRAFT_13360</name>
</gene>
<dbReference type="GO" id="GO:0005096">
    <property type="term" value="F:GTPase activator activity"/>
    <property type="evidence" value="ECO:0007669"/>
    <property type="project" value="TreeGrafter"/>
</dbReference>
<dbReference type="PANTHER" id="PTHR11141:SF0">
    <property type="entry name" value="PROTEIN TRANSPORT PROTEIN SEC23"/>
    <property type="match status" value="1"/>
</dbReference>
<organism evidence="4 5">
    <name type="scientific">Pisolithus microcarpus 441</name>
    <dbReference type="NCBI Taxonomy" id="765257"/>
    <lineage>
        <taxon>Eukaryota</taxon>
        <taxon>Fungi</taxon>
        <taxon>Dikarya</taxon>
        <taxon>Basidiomycota</taxon>
        <taxon>Agaricomycotina</taxon>
        <taxon>Agaricomycetes</taxon>
        <taxon>Agaricomycetidae</taxon>
        <taxon>Boletales</taxon>
        <taxon>Sclerodermatineae</taxon>
        <taxon>Pisolithaceae</taxon>
        <taxon>Pisolithus</taxon>
    </lineage>
</organism>
<reference evidence="4 5" key="1">
    <citation type="submission" date="2014-04" db="EMBL/GenBank/DDBJ databases">
        <authorList>
            <consortium name="DOE Joint Genome Institute"/>
            <person name="Kuo A."/>
            <person name="Kohler A."/>
            <person name="Costa M.D."/>
            <person name="Nagy L.G."/>
            <person name="Floudas D."/>
            <person name="Copeland A."/>
            <person name="Barry K.W."/>
            <person name="Cichocki N."/>
            <person name="Veneault-Fourrey C."/>
            <person name="LaButti K."/>
            <person name="Lindquist E.A."/>
            <person name="Lipzen A."/>
            <person name="Lundell T."/>
            <person name="Morin E."/>
            <person name="Murat C."/>
            <person name="Sun H."/>
            <person name="Tunlid A."/>
            <person name="Henrissat B."/>
            <person name="Grigoriev I.V."/>
            <person name="Hibbett D.S."/>
            <person name="Martin F."/>
            <person name="Nordberg H.P."/>
            <person name="Cantor M.N."/>
            <person name="Hua S.X."/>
        </authorList>
    </citation>
    <scope>NUCLEOTIDE SEQUENCE [LARGE SCALE GENOMIC DNA]</scope>
    <source>
        <strain evidence="4 5">441</strain>
    </source>
</reference>
<feature type="signal peptide" evidence="2">
    <location>
        <begin position="1"/>
        <end position="20"/>
    </location>
</feature>
<dbReference type="GO" id="GO:0006886">
    <property type="term" value="P:intracellular protein transport"/>
    <property type="evidence" value="ECO:0007669"/>
    <property type="project" value="InterPro"/>
</dbReference>
<dbReference type="HOGENOM" id="CLU_2251141_0_0_1"/>
<accession>A0A0C9ZIT4</accession>
<dbReference type="GO" id="GO:0000139">
    <property type="term" value="C:Golgi membrane"/>
    <property type="evidence" value="ECO:0007669"/>
    <property type="project" value="UniProtKB-SubCell"/>
</dbReference>
<dbReference type="InterPro" id="IPR006896">
    <property type="entry name" value="Sec23/24_trunk_dom"/>
</dbReference>
<keyword evidence="1" id="KW-0862">Zinc</keyword>
<evidence type="ECO:0000256" key="2">
    <source>
        <dbReference type="SAM" id="SignalP"/>
    </source>
</evidence>
<comment type="function">
    <text evidence="1">Component of the coat protein complex II (COPII) which promotes the formation of transport vesicles from the endoplasmic reticulum (ER). The coat has two main functions, the physical deformation of the endoplasmic reticulum membrane into vesicles and the selection of cargo molecules.</text>
</comment>
<evidence type="ECO:0000313" key="5">
    <source>
        <dbReference type="Proteomes" id="UP000054018"/>
    </source>
</evidence>
<keyword evidence="1" id="KW-0256">Endoplasmic reticulum</keyword>
<keyword evidence="2" id="KW-0732">Signal</keyword>
<dbReference type="GO" id="GO:0005789">
    <property type="term" value="C:endoplasmic reticulum membrane"/>
    <property type="evidence" value="ECO:0007669"/>
    <property type="project" value="UniProtKB-SubCell"/>
</dbReference>